<evidence type="ECO:0000313" key="2">
    <source>
        <dbReference type="EMBL" id="GAA0772243.1"/>
    </source>
</evidence>
<reference evidence="2" key="3">
    <citation type="submission" date="2023-12" db="EMBL/GenBank/DDBJ databases">
        <authorList>
            <person name="Sun Q."/>
            <person name="Inoue M."/>
        </authorList>
    </citation>
    <scope>NUCLEOTIDE SEQUENCE</scope>
    <source>
        <strain evidence="2">JCM 15515</strain>
    </source>
</reference>
<gene>
    <name evidence="3" type="ORF">ABRZ01_06380</name>
    <name evidence="2" type="ORF">GCM10009108_00960</name>
</gene>
<dbReference type="EMBL" id="BAAAEX010000001">
    <property type="protein sequence ID" value="GAA0772243.1"/>
    <property type="molecule type" value="Genomic_DNA"/>
</dbReference>
<accession>A0AB39DH50</accession>
<name>A0AB39DH50_9BURK</name>
<dbReference type="RefSeq" id="WP_343834953.1">
    <property type="nucleotide sequence ID" value="NZ_BAAAEX010000001.1"/>
</dbReference>
<dbReference type="InterPro" id="IPR025528">
    <property type="entry name" value="BrnA_antitoxin"/>
</dbReference>
<evidence type="ECO:0000313" key="4">
    <source>
        <dbReference type="Proteomes" id="UP001500573"/>
    </source>
</evidence>
<proteinExistence type="predicted"/>
<dbReference type="EMBL" id="CP158256">
    <property type="protein sequence ID" value="XDJ54109.1"/>
    <property type="molecule type" value="Genomic_DNA"/>
</dbReference>
<sequence length="92" mass="10652">MSKKSVDPERVDDDNPEWTETDMRTAMRLDGLPESLQRKLRGQRGPQKAPRKIQTAVRYDVDIIDAFKAGGPGWQTRMNQALREWLRGREKA</sequence>
<dbReference type="AlphaFoldDB" id="A0AB39DH50"/>
<feature type="compositionally biased region" description="Acidic residues" evidence="1">
    <location>
        <begin position="10"/>
        <end position="20"/>
    </location>
</feature>
<protein>
    <submittedName>
        <fullName evidence="3">BrnA antitoxin family protein</fullName>
    </submittedName>
</protein>
<reference evidence="2" key="1">
    <citation type="journal article" date="2014" name="Int. J. Syst. Evol. Microbiol.">
        <title>Complete genome of a new Firmicutes species belonging to the dominant human colonic microbiota ('Ruminococcus bicirculans') reveals two chromosomes and a selective capacity to utilize plant glucans.</title>
        <authorList>
            <consortium name="NISC Comparative Sequencing Program"/>
            <person name="Wegmann U."/>
            <person name="Louis P."/>
            <person name="Goesmann A."/>
            <person name="Henrissat B."/>
            <person name="Duncan S.H."/>
            <person name="Flint H.J."/>
        </authorList>
    </citation>
    <scope>NUCLEOTIDE SEQUENCE</scope>
    <source>
        <strain evidence="2">JCM 15515</strain>
    </source>
</reference>
<organism evidence="3">
    <name type="scientific">Castellaniella ginsengisoli</name>
    <dbReference type="NCBI Taxonomy" id="546114"/>
    <lineage>
        <taxon>Bacteria</taxon>
        <taxon>Pseudomonadati</taxon>
        <taxon>Pseudomonadota</taxon>
        <taxon>Betaproteobacteria</taxon>
        <taxon>Burkholderiales</taxon>
        <taxon>Alcaligenaceae</taxon>
        <taxon>Castellaniella</taxon>
    </lineage>
</organism>
<evidence type="ECO:0000256" key="1">
    <source>
        <dbReference type="SAM" id="MobiDB-lite"/>
    </source>
</evidence>
<dbReference type="Proteomes" id="UP001500573">
    <property type="component" value="Unassembled WGS sequence"/>
</dbReference>
<dbReference type="Pfam" id="PF14384">
    <property type="entry name" value="BrnA_antitoxin"/>
    <property type="match status" value="1"/>
</dbReference>
<feature type="region of interest" description="Disordered" evidence="1">
    <location>
        <begin position="1"/>
        <end position="53"/>
    </location>
</feature>
<reference evidence="4" key="2">
    <citation type="journal article" date="2019" name="Int. J. Syst. Evol. Microbiol.">
        <title>The Global Catalogue of Microorganisms (GCM) 10K type strain sequencing project: providing services to taxonomists for standard genome sequencing and annotation.</title>
        <authorList>
            <consortium name="The Broad Institute Genomics Platform"/>
            <consortium name="The Broad Institute Genome Sequencing Center for Infectious Disease"/>
            <person name="Wu L."/>
            <person name="Ma J."/>
        </authorList>
    </citation>
    <scope>NUCLEOTIDE SEQUENCE [LARGE SCALE GENOMIC DNA]</scope>
    <source>
        <strain evidence="4">JCM 15515</strain>
    </source>
</reference>
<reference evidence="3" key="4">
    <citation type="submission" date="2024-05" db="EMBL/GenBank/DDBJ databases">
        <authorList>
            <person name="Luo Y.-C."/>
            <person name="Nicholds J."/>
            <person name="Mortimer T."/>
            <person name="Maboni G."/>
        </authorList>
    </citation>
    <scope>NUCLEOTIDE SEQUENCE</scope>
    <source>
        <strain evidence="3">150964</strain>
    </source>
</reference>
<evidence type="ECO:0000313" key="3">
    <source>
        <dbReference type="EMBL" id="XDJ54109.1"/>
    </source>
</evidence>
<keyword evidence="4" id="KW-1185">Reference proteome</keyword>